<protein>
    <submittedName>
        <fullName evidence="1">Uncharacterized protein</fullName>
    </submittedName>
</protein>
<keyword evidence="2" id="KW-1185">Reference proteome</keyword>
<evidence type="ECO:0000313" key="2">
    <source>
        <dbReference type="Proteomes" id="UP001596524"/>
    </source>
</evidence>
<reference evidence="2" key="1">
    <citation type="journal article" date="2019" name="Int. J. Syst. Evol. Microbiol.">
        <title>The Global Catalogue of Microorganisms (GCM) 10K type strain sequencing project: providing services to taxonomists for standard genome sequencing and annotation.</title>
        <authorList>
            <consortium name="The Broad Institute Genomics Platform"/>
            <consortium name="The Broad Institute Genome Sequencing Center for Infectious Disease"/>
            <person name="Wu L."/>
            <person name="Ma J."/>
        </authorList>
    </citation>
    <scope>NUCLEOTIDE SEQUENCE [LARGE SCALE GENOMIC DNA]</scope>
    <source>
        <strain evidence="2">FCH27</strain>
    </source>
</reference>
<evidence type="ECO:0000313" key="1">
    <source>
        <dbReference type="EMBL" id="MFC7360391.1"/>
    </source>
</evidence>
<name>A0ABW2MZD0_9ACTN</name>
<proteinExistence type="predicted"/>
<gene>
    <name evidence="1" type="ORF">ACFQO6_08940</name>
</gene>
<organism evidence="1 2">
    <name type="scientific">Nocardioides astragali</name>
    <dbReference type="NCBI Taxonomy" id="1776736"/>
    <lineage>
        <taxon>Bacteria</taxon>
        <taxon>Bacillati</taxon>
        <taxon>Actinomycetota</taxon>
        <taxon>Actinomycetes</taxon>
        <taxon>Propionibacteriales</taxon>
        <taxon>Nocardioidaceae</taxon>
        <taxon>Nocardioides</taxon>
    </lineage>
</organism>
<dbReference type="Proteomes" id="UP001596524">
    <property type="component" value="Unassembled WGS sequence"/>
</dbReference>
<comment type="caution">
    <text evidence="1">The sequence shown here is derived from an EMBL/GenBank/DDBJ whole genome shotgun (WGS) entry which is preliminary data.</text>
</comment>
<accession>A0ABW2MZD0</accession>
<dbReference type="EMBL" id="JBHTCH010000012">
    <property type="protein sequence ID" value="MFC7360391.1"/>
    <property type="molecule type" value="Genomic_DNA"/>
</dbReference>
<sequence>MSGPTTMQRPSPPLPAAPEPVREWLAVDIGDGETLSAADLLRMLDGMRHELACRLVGSAGAFIGYDRLTVPQGTVQGPGRVILEARLTGWSERLHDVDYLAVSVPTGAERPAATDPLLVRGSGRTLHLAC</sequence>
<dbReference type="RefSeq" id="WP_255891659.1">
    <property type="nucleotide sequence ID" value="NZ_JAFMZM010000005.1"/>
</dbReference>